<dbReference type="InterPro" id="IPR006620">
    <property type="entry name" value="Pro_4_hyd_alph"/>
</dbReference>
<dbReference type="InterPro" id="IPR005123">
    <property type="entry name" value="Oxoglu/Fe-dep_dioxygenase_dom"/>
</dbReference>
<dbReference type="HOGENOM" id="CLU_042482_0_0_1"/>
<dbReference type="EMBL" id="JH431449">
    <property type="status" value="NOT_ANNOTATED_CDS"/>
    <property type="molecule type" value="Genomic_DNA"/>
</dbReference>
<evidence type="ECO:0000259" key="8">
    <source>
        <dbReference type="PROSITE" id="PS51471"/>
    </source>
</evidence>
<dbReference type="GO" id="GO:0016705">
    <property type="term" value="F:oxidoreductase activity, acting on paired donors, with incorporation or reduction of molecular oxygen"/>
    <property type="evidence" value="ECO:0007669"/>
    <property type="project" value="InterPro"/>
</dbReference>
<accession>T1ISY3</accession>
<dbReference type="InterPro" id="IPR044862">
    <property type="entry name" value="Pro_4_hyd_alph_FE2OG_OXY"/>
</dbReference>
<feature type="region of interest" description="Disordered" evidence="6">
    <location>
        <begin position="1"/>
        <end position="25"/>
    </location>
</feature>
<dbReference type="GO" id="GO:0031418">
    <property type="term" value="F:L-ascorbic acid binding"/>
    <property type="evidence" value="ECO:0007669"/>
    <property type="project" value="InterPro"/>
</dbReference>
<evidence type="ECO:0000256" key="4">
    <source>
        <dbReference type="ARBA" id="ARBA00023002"/>
    </source>
</evidence>
<evidence type="ECO:0000313" key="9">
    <source>
        <dbReference type="EnsemblMetazoa" id="SMAR004220-PA"/>
    </source>
</evidence>
<feature type="compositionally biased region" description="Basic and acidic residues" evidence="6">
    <location>
        <begin position="16"/>
        <end position="25"/>
    </location>
</feature>
<feature type="domain" description="Fe2OG dioxygenase" evidence="8">
    <location>
        <begin position="199"/>
        <end position="302"/>
    </location>
</feature>
<feature type="transmembrane region" description="Helical" evidence="7">
    <location>
        <begin position="42"/>
        <end position="61"/>
    </location>
</feature>
<keyword evidence="4" id="KW-0560">Oxidoreductase</keyword>
<evidence type="ECO:0000256" key="3">
    <source>
        <dbReference type="ARBA" id="ARBA00022964"/>
    </source>
</evidence>
<dbReference type="Gene3D" id="2.60.120.620">
    <property type="entry name" value="q2cbj1_9rhob like domain"/>
    <property type="match status" value="1"/>
</dbReference>
<dbReference type="STRING" id="126957.T1ISY3"/>
<dbReference type="Pfam" id="PF13640">
    <property type="entry name" value="2OG-FeII_Oxy_3"/>
    <property type="match status" value="1"/>
</dbReference>
<evidence type="ECO:0000256" key="1">
    <source>
        <dbReference type="ARBA" id="ARBA00001961"/>
    </source>
</evidence>
<reference evidence="10" key="1">
    <citation type="submission" date="2011-05" db="EMBL/GenBank/DDBJ databases">
        <authorList>
            <person name="Richards S.R."/>
            <person name="Qu J."/>
            <person name="Jiang H."/>
            <person name="Jhangiani S.N."/>
            <person name="Agravi P."/>
            <person name="Goodspeed R."/>
            <person name="Gross S."/>
            <person name="Mandapat C."/>
            <person name="Jackson L."/>
            <person name="Mathew T."/>
            <person name="Pu L."/>
            <person name="Thornton R."/>
            <person name="Saada N."/>
            <person name="Wilczek-Boney K.B."/>
            <person name="Lee S."/>
            <person name="Kovar C."/>
            <person name="Wu Y."/>
            <person name="Scherer S.E."/>
            <person name="Worley K.C."/>
            <person name="Muzny D.M."/>
            <person name="Gibbs R."/>
        </authorList>
    </citation>
    <scope>NUCLEOTIDE SEQUENCE</scope>
    <source>
        <strain evidence="10">Brora</strain>
    </source>
</reference>
<evidence type="ECO:0000256" key="2">
    <source>
        <dbReference type="ARBA" id="ARBA00022723"/>
    </source>
</evidence>
<keyword evidence="5" id="KW-0408">Iron</keyword>
<evidence type="ECO:0000313" key="10">
    <source>
        <dbReference type="Proteomes" id="UP000014500"/>
    </source>
</evidence>
<keyword evidence="7" id="KW-0472">Membrane</keyword>
<dbReference type="AlphaFoldDB" id="T1ISY3"/>
<dbReference type="OMA" id="YESFHYT"/>
<evidence type="ECO:0000256" key="6">
    <source>
        <dbReference type="SAM" id="MobiDB-lite"/>
    </source>
</evidence>
<dbReference type="GO" id="GO:0005506">
    <property type="term" value="F:iron ion binding"/>
    <property type="evidence" value="ECO:0007669"/>
    <property type="project" value="InterPro"/>
</dbReference>
<dbReference type="GO" id="GO:0016020">
    <property type="term" value="C:membrane"/>
    <property type="evidence" value="ECO:0007669"/>
    <property type="project" value="TreeGrafter"/>
</dbReference>
<dbReference type="PROSITE" id="PS51471">
    <property type="entry name" value="FE2OG_OXY"/>
    <property type="match status" value="1"/>
</dbReference>
<evidence type="ECO:0000256" key="7">
    <source>
        <dbReference type="SAM" id="Phobius"/>
    </source>
</evidence>
<evidence type="ECO:0000256" key="5">
    <source>
        <dbReference type="ARBA" id="ARBA00023004"/>
    </source>
</evidence>
<dbReference type="EnsemblMetazoa" id="SMAR004220-RA">
    <property type="protein sequence ID" value="SMAR004220-PA"/>
    <property type="gene ID" value="SMAR004220"/>
</dbReference>
<keyword evidence="10" id="KW-1185">Reference proteome</keyword>
<reference evidence="9" key="2">
    <citation type="submission" date="2015-02" db="UniProtKB">
        <authorList>
            <consortium name="EnsemblMetazoa"/>
        </authorList>
    </citation>
    <scope>IDENTIFICATION</scope>
</reference>
<dbReference type="Proteomes" id="UP000014500">
    <property type="component" value="Unassembled WGS sequence"/>
</dbReference>
<dbReference type="PANTHER" id="PTHR14650:SF1">
    <property type="entry name" value="2-OXOGLUTARATE AND IRON-DEPENDENT OXYGENASE DOMAIN-CONTAINING PROTEIN 3"/>
    <property type="match status" value="1"/>
</dbReference>
<dbReference type="eggNOG" id="ENOG502QR2P">
    <property type="taxonomic scope" value="Eukaryota"/>
</dbReference>
<keyword evidence="3" id="KW-0223">Dioxygenase</keyword>
<feature type="compositionally biased region" description="Basic residues" evidence="6">
    <location>
        <begin position="1"/>
        <end position="10"/>
    </location>
</feature>
<keyword evidence="7" id="KW-0812">Transmembrane</keyword>
<keyword evidence="2" id="KW-0479">Metal-binding</keyword>
<proteinExistence type="predicted"/>
<name>T1ISY3_STRMM</name>
<dbReference type="PANTHER" id="PTHR14650">
    <property type="entry name" value="PROLYL HYDROXYLASE-RELATED"/>
    <property type="match status" value="1"/>
</dbReference>
<dbReference type="GO" id="GO:0051213">
    <property type="term" value="F:dioxygenase activity"/>
    <property type="evidence" value="ECO:0007669"/>
    <property type="project" value="UniProtKB-KW"/>
</dbReference>
<keyword evidence="7" id="KW-1133">Transmembrane helix</keyword>
<protein>
    <recommendedName>
        <fullName evidence="8">Fe2OG dioxygenase domain-containing protein</fullName>
    </recommendedName>
</protein>
<comment type="cofactor">
    <cofactor evidence="1">
        <name>L-ascorbate</name>
        <dbReference type="ChEBI" id="CHEBI:38290"/>
    </cofactor>
</comment>
<organism evidence="9 10">
    <name type="scientific">Strigamia maritima</name>
    <name type="common">European centipede</name>
    <name type="synonym">Geophilus maritimus</name>
    <dbReference type="NCBI Taxonomy" id="126957"/>
    <lineage>
        <taxon>Eukaryota</taxon>
        <taxon>Metazoa</taxon>
        <taxon>Ecdysozoa</taxon>
        <taxon>Arthropoda</taxon>
        <taxon>Myriapoda</taxon>
        <taxon>Chilopoda</taxon>
        <taxon>Pleurostigmophora</taxon>
        <taxon>Geophilomorpha</taxon>
        <taxon>Linotaeniidae</taxon>
        <taxon>Strigamia</taxon>
    </lineage>
</organism>
<dbReference type="InterPro" id="IPR039210">
    <property type="entry name" value="OGFOD3"/>
</dbReference>
<sequence length="313" mass="35726">MSTAVRRKRNSPNNPVKKEKEDSILSKKKNDVKEPLVSWRKLLGRFLFTVLILGVIFFSTMHKSVNEIIFASQRETIDRRSHRVNCSPDYDKEKHLASCLPKICGRVVTDTLITPEEAQQLLKLAKKGFSYGESDGGASILDLYSGALSMGRKFVNIYKNPEYANMFTEDDFKVYRNVKTKIQSTISMEFGAMPNDLYPTQPTFFSRITSKAAKTIHDEYWHPHVDKETYESFHYTSLLYLSNYGVTFSGGQFVFIDKNINATIEPKLGRLSMFTSGSENLHYVEKVVSGERFALTISFTCDKKFAIKQIGPK</sequence>
<dbReference type="PhylomeDB" id="T1ISY3"/>
<dbReference type="SMART" id="SM00702">
    <property type="entry name" value="P4Hc"/>
    <property type="match status" value="1"/>
</dbReference>